<feature type="non-terminal residue" evidence="1">
    <location>
        <position position="48"/>
    </location>
</feature>
<organism evidence="1 2">
    <name type="scientific">Staphylococcus gallinarum</name>
    <dbReference type="NCBI Taxonomy" id="1293"/>
    <lineage>
        <taxon>Bacteria</taxon>
        <taxon>Bacillati</taxon>
        <taxon>Bacillota</taxon>
        <taxon>Bacilli</taxon>
        <taxon>Bacillales</taxon>
        <taxon>Staphylococcaceae</taxon>
        <taxon>Staphylococcus</taxon>
    </lineage>
</organism>
<dbReference type="GO" id="GO:0016874">
    <property type="term" value="F:ligase activity"/>
    <property type="evidence" value="ECO:0007669"/>
    <property type="project" value="UniProtKB-KW"/>
</dbReference>
<proteinExistence type="predicted"/>
<keyword evidence="1" id="KW-0436">Ligase</keyword>
<dbReference type="EMBL" id="QYJN01000883">
    <property type="protein sequence ID" value="RIP07837.1"/>
    <property type="molecule type" value="Genomic_DNA"/>
</dbReference>
<dbReference type="Proteomes" id="UP000265541">
    <property type="component" value="Unassembled WGS sequence"/>
</dbReference>
<accession>A0A3A0UDN9</accession>
<name>A0A3A0UDN9_STAGA</name>
<evidence type="ECO:0000313" key="1">
    <source>
        <dbReference type="EMBL" id="RIP07837.1"/>
    </source>
</evidence>
<reference evidence="1 2" key="1">
    <citation type="journal article" date="2016" name="Front. Microbiol.">
        <title>Comprehensive Phylogenetic Analysis of Bovine Non-aureus Staphylococci Species Based on Whole-Genome Sequencing.</title>
        <authorList>
            <person name="Naushad S."/>
            <person name="Barkema H.W."/>
            <person name="Luby C."/>
            <person name="Condas L.A."/>
            <person name="Nobrega D.B."/>
            <person name="Carson D.A."/>
            <person name="De Buck J."/>
        </authorList>
    </citation>
    <scope>NUCLEOTIDE SEQUENCE [LARGE SCALE GENOMIC DNA]</scope>
    <source>
        <strain evidence="1 2">SNUC 4781</strain>
    </source>
</reference>
<gene>
    <name evidence="1" type="ORF">BUZ14_18790</name>
</gene>
<sequence>MDKKLLRKKHIELMKSFMLNKQEKQRADQFLANQFFNTDEYRTASRIG</sequence>
<comment type="caution">
    <text evidence="1">The sequence shown here is derived from an EMBL/GenBank/DDBJ whole genome shotgun (WGS) entry which is preliminary data.</text>
</comment>
<evidence type="ECO:0000313" key="2">
    <source>
        <dbReference type="Proteomes" id="UP000265541"/>
    </source>
</evidence>
<protein>
    <submittedName>
        <fullName evidence="1">5-formyltetrahydrofolate cyclo-ligase</fullName>
    </submittedName>
</protein>
<dbReference type="AlphaFoldDB" id="A0A3A0UDN9"/>